<dbReference type="SUPFAM" id="SSF102114">
    <property type="entry name" value="Radical SAM enzymes"/>
    <property type="match status" value="1"/>
</dbReference>
<reference evidence="7" key="1">
    <citation type="journal article" date="2015" name="Nature">
        <title>Complex archaea that bridge the gap between prokaryotes and eukaryotes.</title>
        <authorList>
            <person name="Spang A."/>
            <person name="Saw J.H."/>
            <person name="Jorgensen S.L."/>
            <person name="Zaremba-Niedzwiedzka K."/>
            <person name="Martijn J."/>
            <person name="Lind A.E."/>
            <person name="van Eijk R."/>
            <person name="Schleper C."/>
            <person name="Guy L."/>
            <person name="Ettema T.J."/>
        </authorList>
    </citation>
    <scope>NUCLEOTIDE SEQUENCE</scope>
</reference>
<organism evidence="7">
    <name type="scientific">marine sediment metagenome</name>
    <dbReference type="NCBI Taxonomy" id="412755"/>
    <lineage>
        <taxon>unclassified sequences</taxon>
        <taxon>metagenomes</taxon>
        <taxon>ecological metagenomes</taxon>
    </lineage>
</organism>
<keyword evidence="4" id="KW-0408">Iron</keyword>
<evidence type="ECO:0000259" key="6">
    <source>
        <dbReference type="PROSITE" id="PS51918"/>
    </source>
</evidence>
<dbReference type="Pfam" id="PF04055">
    <property type="entry name" value="Radical_SAM"/>
    <property type="match status" value="1"/>
</dbReference>
<keyword evidence="5" id="KW-0411">Iron-sulfur</keyword>
<dbReference type="GO" id="GO:0046872">
    <property type="term" value="F:metal ion binding"/>
    <property type="evidence" value="ECO:0007669"/>
    <property type="project" value="UniProtKB-KW"/>
</dbReference>
<evidence type="ECO:0000256" key="2">
    <source>
        <dbReference type="ARBA" id="ARBA00022691"/>
    </source>
</evidence>
<feature type="domain" description="Radical SAM core" evidence="6">
    <location>
        <begin position="129"/>
        <end position="345"/>
    </location>
</feature>
<evidence type="ECO:0000256" key="3">
    <source>
        <dbReference type="ARBA" id="ARBA00022723"/>
    </source>
</evidence>
<dbReference type="GO" id="GO:0051539">
    <property type="term" value="F:4 iron, 4 sulfur cluster binding"/>
    <property type="evidence" value="ECO:0007669"/>
    <property type="project" value="UniProtKB-KW"/>
</dbReference>
<evidence type="ECO:0000256" key="1">
    <source>
        <dbReference type="ARBA" id="ARBA00001966"/>
    </source>
</evidence>
<keyword evidence="2" id="KW-0949">S-adenosyl-L-methionine</keyword>
<dbReference type="InterPro" id="IPR006638">
    <property type="entry name" value="Elp3/MiaA/NifB-like_rSAM"/>
</dbReference>
<dbReference type="InterPro" id="IPR023404">
    <property type="entry name" value="rSAM_horseshoe"/>
</dbReference>
<dbReference type="InterPro" id="IPR051198">
    <property type="entry name" value="BchE-like"/>
</dbReference>
<dbReference type="GO" id="GO:0005829">
    <property type="term" value="C:cytosol"/>
    <property type="evidence" value="ECO:0007669"/>
    <property type="project" value="TreeGrafter"/>
</dbReference>
<dbReference type="AlphaFoldDB" id="A0A0F9WA83"/>
<dbReference type="SFLD" id="SFLDS00029">
    <property type="entry name" value="Radical_SAM"/>
    <property type="match status" value="1"/>
</dbReference>
<dbReference type="InterPro" id="IPR007197">
    <property type="entry name" value="rSAM"/>
</dbReference>
<dbReference type="PANTHER" id="PTHR43409">
    <property type="entry name" value="ANAEROBIC MAGNESIUM-PROTOPORPHYRIN IX MONOMETHYL ESTER CYCLASE-RELATED"/>
    <property type="match status" value="1"/>
</dbReference>
<protein>
    <recommendedName>
        <fullName evidence="6">Radical SAM core domain-containing protein</fullName>
    </recommendedName>
</protein>
<dbReference type="EMBL" id="LAZR01000317">
    <property type="protein sequence ID" value="KKN75028.1"/>
    <property type="molecule type" value="Genomic_DNA"/>
</dbReference>
<gene>
    <name evidence="7" type="ORF">LCGC14_0385300</name>
</gene>
<dbReference type="PANTHER" id="PTHR43409:SF16">
    <property type="entry name" value="SLR0320 PROTEIN"/>
    <property type="match status" value="1"/>
</dbReference>
<evidence type="ECO:0000313" key="7">
    <source>
        <dbReference type="EMBL" id="KKN75028.1"/>
    </source>
</evidence>
<proteinExistence type="predicted"/>
<name>A0A0F9WA83_9ZZZZ</name>
<dbReference type="GO" id="GO:0003824">
    <property type="term" value="F:catalytic activity"/>
    <property type="evidence" value="ECO:0007669"/>
    <property type="project" value="InterPro"/>
</dbReference>
<accession>A0A0F9WA83</accession>
<dbReference type="Gene3D" id="3.80.30.20">
    <property type="entry name" value="tm_1862 like domain"/>
    <property type="match status" value="1"/>
</dbReference>
<keyword evidence="3" id="KW-0479">Metal-binding</keyword>
<dbReference type="PROSITE" id="PS51918">
    <property type="entry name" value="RADICAL_SAM"/>
    <property type="match status" value="1"/>
</dbReference>
<dbReference type="SFLD" id="SFLDG01123">
    <property type="entry name" value="methyltransferase_(Class_B)"/>
    <property type="match status" value="1"/>
</dbReference>
<evidence type="ECO:0000256" key="5">
    <source>
        <dbReference type="ARBA" id="ARBA00023014"/>
    </source>
</evidence>
<comment type="cofactor">
    <cofactor evidence="1">
        <name>[4Fe-4S] cluster</name>
        <dbReference type="ChEBI" id="CHEBI:49883"/>
    </cofactor>
</comment>
<dbReference type="CDD" id="cd01335">
    <property type="entry name" value="Radical_SAM"/>
    <property type="match status" value="1"/>
</dbReference>
<dbReference type="SMART" id="SM00729">
    <property type="entry name" value="Elp3"/>
    <property type="match status" value="1"/>
</dbReference>
<dbReference type="InterPro" id="IPR034466">
    <property type="entry name" value="Methyltransferase_Class_B"/>
</dbReference>
<dbReference type="InterPro" id="IPR058240">
    <property type="entry name" value="rSAM_sf"/>
</dbReference>
<dbReference type="SFLD" id="SFLDG01082">
    <property type="entry name" value="B12-binding_domain_containing"/>
    <property type="match status" value="1"/>
</dbReference>
<sequence>MIVINPSHKCPSPQAAIEAPIWCAYIAELCDADSILDAEADGLTLEETADIVGNEDCIIVSMGANPSASSTPKAGVALKLAELIPNASVAGLHFHNMPSVESLVSVTPAWRLLDLSKYRAHNWHCLDGRDRSGYGVIYSSFGCPFKCDYCNIHTLYSGITYRRPLDVLNEIDYLVARGVKNLKFCDELFTVNKDHVNEICDRLSYRNYDLNIWGYAKTGTVNPEMLKNMKRAGFNWLCYGFESGSDEILRGVGKKQTMKRMFEAVEMTREAGINIIGNFIFGLPDDDMKTMYATKRLSKQLGCEWVNYYCAMAYPGSKLYEDTPKEDLPDTWEGYDQYSPNAKPLPTKYLTSQEVLEFRDKAFNSFYSNAGYLQMIERKFGQQAVGHIKEMMQWSVRGTPSLASSLS</sequence>
<comment type="caution">
    <text evidence="7">The sequence shown here is derived from an EMBL/GenBank/DDBJ whole genome shotgun (WGS) entry which is preliminary data.</text>
</comment>
<evidence type="ECO:0000256" key="4">
    <source>
        <dbReference type="ARBA" id="ARBA00023004"/>
    </source>
</evidence>